<protein>
    <submittedName>
        <fullName evidence="2">EC1118_1L7_2399p</fullName>
    </submittedName>
</protein>
<name>C8ZDX6_YEAS8</name>
<evidence type="ECO:0000256" key="1">
    <source>
        <dbReference type="SAM" id="Phobius"/>
    </source>
</evidence>
<gene>
    <name evidence="2" type="ORF">EC1118_1L7_2399g</name>
</gene>
<accession>C8ZDX6</accession>
<dbReference type="AlphaFoldDB" id="C8ZDX6"/>
<keyword evidence="1" id="KW-0812">Transmembrane</keyword>
<dbReference type="EMBL" id="FN393080">
    <property type="protein sequence ID" value="CAY81592.1"/>
    <property type="molecule type" value="Genomic_DNA"/>
</dbReference>
<keyword evidence="1" id="KW-0472">Membrane</keyword>
<sequence>MTRYSSRNRSAREMPVRRHPIFQVQHWKTSNEHSYHYSLCITFRSNPRTLTFYKITVKNDRRNFSQKFFFSFLLKSFLCWINCSLPFEIWRRSKSISTHLR</sequence>
<evidence type="ECO:0000313" key="2">
    <source>
        <dbReference type="EMBL" id="CAY81592.1"/>
    </source>
</evidence>
<feature type="transmembrane region" description="Helical" evidence="1">
    <location>
        <begin position="68"/>
        <end position="87"/>
    </location>
</feature>
<organism evidence="2">
    <name type="scientific">Saccharomyces cerevisiae (strain Lalvin EC1118 / Prise de mousse)</name>
    <name type="common">Baker's yeast</name>
    <dbReference type="NCBI Taxonomy" id="643680"/>
    <lineage>
        <taxon>Eukaryota</taxon>
        <taxon>Fungi</taxon>
        <taxon>Dikarya</taxon>
        <taxon>Ascomycota</taxon>
        <taxon>Saccharomycotina</taxon>
        <taxon>Saccharomycetes</taxon>
        <taxon>Saccharomycetales</taxon>
        <taxon>Saccharomycetaceae</taxon>
        <taxon>Saccharomyces</taxon>
    </lineage>
</organism>
<reference evidence="2" key="1">
    <citation type="journal article" date="2009" name="Proc. Natl. Acad. Sci. U.S.A.">
        <title>Eukaryote-to-eukaryote gene transfer events revealed by the genome sequence of the wine yeast Saccharomyces cerevisiae EC1118.</title>
        <authorList>
            <person name="Novo M."/>
            <person name="Bigey F."/>
            <person name="Beyne E."/>
            <person name="Galeote V."/>
            <person name="Gavory F."/>
            <person name="Mallet S."/>
            <person name="Cambot B."/>
            <person name="Legras J.L."/>
            <person name="Wincker P."/>
            <person name="Casaregola S."/>
            <person name="Dequin S."/>
        </authorList>
    </citation>
    <scope>NUCLEOTIDE SEQUENCE [LARGE SCALE GENOMIC DNA]</scope>
    <source>
        <strain evidence="2">Lalvin EC1118</strain>
        <strain>Lalvin EC1118 / Prise de mousse</strain>
    </source>
</reference>
<proteinExistence type="predicted"/>
<keyword evidence="1" id="KW-1133">Transmembrane helix</keyword>
<dbReference type="HOGENOM" id="CLU_2293905_0_0_1"/>